<dbReference type="OrthoDB" id="2122982at2759"/>
<feature type="region of interest" description="Disordered" evidence="1">
    <location>
        <begin position="1"/>
        <end position="40"/>
    </location>
</feature>
<evidence type="ECO:0000256" key="1">
    <source>
        <dbReference type="SAM" id="MobiDB-lite"/>
    </source>
</evidence>
<accession>A0A8H5LRU1</accession>
<dbReference type="Proteomes" id="UP000518752">
    <property type="component" value="Unassembled WGS sequence"/>
</dbReference>
<evidence type="ECO:0000313" key="2">
    <source>
        <dbReference type="EMBL" id="KAF5367207.1"/>
    </source>
</evidence>
<dbReference type="AlphaFoldDB" id="A0A8H5LRU1"/>
<reference evidence="2 3" key="1">
    <citation type="journal article" date="2020" name="ISME J.">
        <title>Uncovering the hidden diversity of litter-decomposition mechanisms in mushroom-forming fungi.</title>
        <authorList>
            <person name="Floudas D."/>
            <person name="Bentzer J."/>
            <person name="Ahren D."/>
            <person name="Johansson T."/>
            <person name="Persson P."/>
            <person name="Tunlid A."/>
        </authorList>
    </citation>
    <scope>NUCLEOTIDE SEQUENCE [LARGE SCALE GENOMIC DNA]</scope>
    <source>
        <strain evidence="2 3">CBS 406.79</strain>
    </source>
</reference>
<proteinExistence type="predicted"/>
<organism evidence="2 3">
    <name type="scientific">Collybiopsis confluens</name>
    <dbReference type="NCBI Taxonomy" id="2823264"/>
    <lineage>
        <taxon>Eukaryota</taxon>
        <taxon>Fungi</taxon>
        <taxon>Dikarya</taxon>
        <taxon>Basidiomycota</taxon>
        <taxon>Agaricomycotina</taxon>
        <taxon>Agaricomycetes</taxon>
        <taxon>Agaricomycetidae</taxon>
        <taxon>Agaricales</taxon>
        <taxon>Marasmiineae</taxon>
        <taxon>Omphalotaceae</taxon>
        <taxon>Collybiopsis</taxon>
    </lineage>
</organism>
<comment type="caution">
    <text evidence="2">The sequence shown here is derived from an EMBL/GenBank/DDBJ whole genome shotgun (WGS) entry which is preliminary data.</text>
</comment>
<keyword evidence="3" id="KW-1185">Reference proteome</keyword>
<protein>
    <submittedName>
        <fullName evidence="2">Uncharacterized protein</fullName>
    </submittedName>
</protein>
<gene>
    <name evidence="2" type="ORF">D9757_012218</name>
</gene>
<evidence type="ECO:0000313" key="3">
    <source>
        <dbReference type="Proteomes" id="UP000518752"/>
    </source>
</evidence>
<feature type="compositionally biased region" description="Basic and acidic residues" evidence="1">
    <location>
        <begin position="22"/>
        <end position="33"/>
    </location>
</feature>
<sequence>MPAGAILEESTEKTSAILQHGTKVDAQKGEKSKASKWFGKNTKNADALTSSLPDSSSPETSAVLQLVKLEGDQVLRRSEILLNALNELQQIHPFVSGESPTITRTKLESTRRDNDRPVTLIRVALNDLFSEILLIKDIPREGGEADLEIKFRFEGHLENIEADIRECSAVCDAFQNKHTIVKFFTSPNWEKKFEDFLTKFKQHREVIHDDLIVFIAMGMKEVQTMLSKISQTISIGHLLQLLRSPEERELQYFVDANGGPASVLKNNELMQELIKRSGESASTPWRQPNEVFQEIMREIKMTVADSIEANMEQFSLKFLVQQQQMTDRLETSMQHALGEGPHERIIDPVRG</sequence>
<dbReference type="EMBL" id="JAACJN010000145">
    <property type="protein sequence ID" value="KAF5367207.1"/>
    <property type="molecule type" value="Genomic_DNA"/>
</dbReference>
<name>A0A8H5LRU1_9AGAR</name>